<evidence type="ECO:0000313" key="1">
    <source>
        <dbReference type="EMBL" id="SVA77799.1"/>
    </source>
</evidence>
<sequence length="248" mass="25779">SDTDAIAISAGGLVTFSQDVQVEDDIIMDSDGAILSMGESNEIQVIHELNSGILVKHNATGDGSTVRVTLETGEENIELDDVIGSLQYRAPAETTGTDAILVAAAIEAISEGDFSASNNATKLSFMTGVSEAASEAMSLSSTGSLKFPNKQGGDNILLNQTAAAGTDAGDDVTLNGTDGGSSNANSNILMEEAEAITTQTDYNTMHRMMGHMDDTATHMFPNKFKLINSSGTVLTTYHCAGTQEGVTT</sequence>
<protein>
    <submittedName>
        <fullName evidence="1">Uncharacterized protein</fullName>
    </submittedName>
</protein>
<reference evidence="1" key="1">
    <citation type="submission" date="2018-05" db="EMBL/GenBank/DDBJ databases">
        <authorList>
            <person name="Lanie J.A."/>
            <person name="Ng W.-L."/>
            <person name="Kazmierczak K.M."/>
            <person name="Andrzejewski T.M."/>
            <person name="Davidsen T.M."/>
            <person name="Wayne K.J."/>
            <person name="Tettelin H."/>
            <person name="Glass J.I."/>
            <person name="Rusch D."/>
            <person name="Podicherti R."/>
            <person name="Tsui H.-C.T."/>
            <person name="Winkler M.E."/>
        </authorList>
    </citation>
    <scope>NUCLEOTIDE SEQUENCE</scope>
</reference>
<dbReference type="EMBL" id="UINC01018505">
    <property type="protein sequence ID" value="SVA77799.1"/>
    <property type="molecule type" value="Genomic_DNA"/>
</dbReference>
<gene>
    <name evidence="1" type="ORF">METZ01_LOCUS130653</name>
</gene>
<accession>A0A381YLC5</accession>
<name>A0A381YLC5_9ZZZZ</name>
<organism evidence="1">
    <name type="scientific">marine metagenome</name>
    <dbReference type="NCBI Taxonomy" id="408172"/>
    <lineage>
        <taxon>unclassified sequences</taxon>
        <taxon>metagenomes</taxon>
        <taxon>ecological metagenomes</taxon>
    </lineage>
</organism>
<feature type="non-terminal residue" evidence="1">
    <location>
        <position position="1"/>
    </location>
</feature>
<dbReference type="AlphaFoldDB" id="A0A381YLC5"/>
<proteinExistence type="predicted"/>